<dbReference type="RefSeq" id="XP_005716997.1">
    <property type="nucleotide sequence ID" value="XM_005716940.1"/>
</dbReference>
<feature type="region of interest" description="Disordered" evidence="1">
    <location>
        <begin position="29"/>
        <end position="66"/>
    </location>
</feature>
<dbReference type="Gramene" id="CDF37178">
    <property type="protein sequence ID" value="CDF37178"/>
    <property type="gene ID" value="CHC_T00005136001"/>
</dbReference>
<dbReference type="KEGG" id="ccp:CHC_T00005136001"/>
<gene>
    <name evidence="2" type="ORF">CHC_T00005136001</name>
</gene>
<protein>
    <submittedName>
        <fullName evidence="2">Uncharacterized protein</fullName>
    </submittedName>
</protein>
<dbReference type="AlphaFoldDB" id="R7QHE2"/>
<proteinExistence type="predicted"/>
<dbReference type="EMBL" id="HG001818">
    <property type="protein sequence ID" value="CDF37178.1"/>
    <property type="molecule type" value="Genomic_DNA"/>
</dbReference>
<organism evidence="2 3">
    <name type="scientific">Chondrus crispus</name>
    <name type="common">Carrageen Irish moss</name>
    <name type="synonym">Polymorpha crispa</name>
    <dbReference type="NCBI Taxonomy" id="2769"/>
    <lineage>
        <taxon>Eukaryota</taxon>
        <taxon>Rhodophyta</taxon>
        <taxon>Florideophyceae</taxon>
        <taxon>Rhodymeniophycidae</taxon>
        <taxon>Gigartinales</taxon>
        <taxon>Gigartinaceae</taxon>
        <taxon>Chondrus</taxon>
    </lineage>
</organism>
<accession>R7QHE2</accession>
<dbReference type="GeneID" id="17324742"/>
<dbReference type="Proteomes" id="UP000012073">
    <property type="component" value="Unassembled WGS sequence"/>
</dbReference>
<sequence length="85" mass="9657">MGKPQYAHATTQEEGEYQLDLRNFTFMGLPERAQNKTTPPRMGKPQLKSATERRNPGFQVSKFGCEGKGKRKKKILSTMAEALRK</sequence>
<evidence type="ECO:0000256" key="1">
    <source>
        <dbReference type="SAM" id="MobiDB-lite"/>
    </source>
</evidence>
<evidence type="ECO:0000313" key="2">
    <source>
        <dbReference type="EMBL" id="CDF37178.1"/>
    </source>
</evidence>
<keyword evidence="3" id="KW-1185">Reference proteome</keyword>
<reference evidence="3" key="1">
    <citation type="journal article" date="2013" name="Proc. Natl. Acad. Sci. U.S.A.">
        <title>Genome structure and metabolic features in the red seaweed Chondrus crispus shed light on evolution of the Archaeplastida.</title>
        <authorList>
            <person name="Collen J."/>
            <person name="Porcel B."/>
            <person name="Carre W."/>
            <person name="Ball S.G."/>
            <person name="Chaparro C."/>
            <person name="Tonon T."/>
            <person name="Barbeyron T."/>
            <person name="Michel G."/>
            <person name="Noel B."/>
            <person name="Valentin K."/>
            <person name="Elias M."/>
            <person name="Artiguenave F."/>
            <person name="Arun A."/>
            <person name="Aury J.M."/>
            <person name="Barbosa-Neto J.F."/>
            <person name="Bothwell J.H."/>
            <person name="Bouget F.Y."/>
            <person name="Brillet L."/>
            <person name="Cabello-Hurtado F."/>
            <person name="Capella-Gutierrez S."/>
            <person name="Charrier B."/>
            <person name="Cladiere L."/>
            <person name="Cock J.M."/>
            <person name="Coelho S.M."/>
            <person name="Colleoni C."/>
            <person name="Czjzek M."/>
            <person name="Da Silva C."/>
            <person name="Delage L."/>
            <person name="Denoeud F."/>
            <person name="Deschamps P."/>
            <person name="Dittami S.M."/>
            <person name="Gabaldon T."/>
            <person name="Gachon C.M."/>
            <person name="Groisillier A."/>
            <person name="Herve C."/>
            <person name="Jabbari K."/>
            <person name="Katinka M."/>
            <person name="Kloareg B."/>
            <person name="Kowalczyk N."/>
            <person name="Labadie K."/>
            <person name="Leblanc C."/>
            <person name="Lopez P.J."/>
            <person name="McLachlan D.H."/>
            <person name="Meslet-Cladiere L."/>
            <person name="Moustafa A."/>
            <person name="Nehr Z."/>
            <person name="Nyvall Collen P."/>
            <person name="Panaud O."/>
            <person name="Partensky F."/>
            <person name="Poulain J."/>
            <person name="Rensing S.A."/>
            <person name="Rousvoal S."/>
            <person name="Samson G."/>
            <person name="Symeonidi A."/>
            <person name="Weissenbach J."/>
            <person name="Zambounis A."/>
            <person name="Wincker P."/>
            <person name="Boyen C."/>
        </authorList>
    </citation>
    <scope>NUCLEOTIDE SEQUENCE [LARGE SCALE GENOMIC DNA]</scope>
    <source>
        <strain evidence="3">cv. Stackhouse</strain>
    </source>
</reference>
<name>R7QHE2_CHOCR</name>
<evidence type="ECO:0000313" key="3">
    <source>
        <dbReference type="Proteomes" id="UP000012073"/>
    </source>
</evidence>